<dbReference type="Proteomes" id="UP000184774">
    <property type="component" value="Unassembled WGS sequence"/>
</dbReference>
<reference evidence="1" key="1">
    <citation type="submission" date="2016-12" db="EMBL/GenBank/DDBJ databases">
        <authorList>
            <person name="Song W.-J."/>
            <person name="Kurnit D.M."/>
        </authorList>
    </citation>
    <scope>NUCLEOTIDE SEQUENCE [LARGE SCALE GENOMIC DNA]</scope>
    <source>
        <strain evidence="1">CECT 9026</strain>
    </source>
</reference>
<dbReference type="AlphaFoldDB" id="A0A1N6M7V7"/>
<dbReference type="EMBL" id="FSSB01000019">
    <property type="protein sequence ID" value="SIO95509.1"/>
    <property type="molecule type" value="Genomic_DNA"/>
</dbReference>
<proteinExistence type="predicted"/>
<name>A0A1N6M7V7_9VIBR</name>
<gene>
    <name evidence="1" type="ORF">VSP9026_03254</name>
</gene>
<organism evidence="1">
    <name type="scientific">Vibrio spartinae</name>
    <dbReference type="NCBI Taxonomy" id="1918945"/>
    <lineage>
        <taxon>Bacteria</taxon>
        <taxon>Pseudomonadati</taxon>
        <taxon>Pseudomonadota</taxon>
        <taxon>Gammaproteobacteria</taxon>
        <taxon>Vibrionales</taxon>
        <taxon>Vibrionaceae</taxon>
        <taxon>Vibrio</taxon>
    </lineage>
</organism>
<evidence type="ECO:0000313" key="1">
    <source>
        <dbReference type="EMBL" id="SIO95509.1"/>
    </source>
</evidence>
<protein>
    <submittedName>
        <fullName evidence="1">Uncharacterized protein</fullName>
    </submittedName>
</protein>
<sequence>MYENQIQCAECLCTLYFTGENGAWGITGELCYDCQKEKDLIDGYDDDDD</sequence>
<accession>A0A1N6M7V7</accession>